<dbReference type="Proteomes" id="UP001189756">
    <property type="component" value="Unassembled WGS sequence"/>
</dbReference>
<sequence length="71" mass="8140">MVWLIALVGASALLFWWRLLVVMVKSNAGQAFLRRACFFVGAAWRQKSLRRAASLTRQAEWKHTWLGGHRG</sequence>
<organism evidence="1 2">
    <name type="scientific">Ralstonia thomasii</name>
    <dbReference type="NCBI Taxonomy" id="3058596"/>
    <lineage>
        <taxon>Bacteria</taxon>
        <taxon>Pseudomonadati</taxon>
        <taxon>Pseudomonadota</taxon>
        <taxon>Betaproteobacteria</taxon>
        <taxon>Burkholderiales</taxon>
        <taxon>Burkholderiaceae</taxon>
        <taxon>Ralstonia</taxon>
    </lineage>
</organism>
<dbReference type="AlphaFoldDB" id="A0AAD2F1U4"/>
<dbReference type="GeneID" id="34794389"/>
<dbReference type="EMBL" id="CATZAZ010000011">
    <property type="protein sequence ID" value="CAJ0804498.1"/>
    <property type="molecule type" value="Genomic_DNA"/>
</dbReference>
<accession>A0AAD2F1U4</accession>
<reference evidence="1" key="1">
    <citation type="submission" date="2023-07" db="EMBL/GenBank/DDBJ databases">
        <authorList>
            <person name="Peeters C."/>
        </authorList>
    </citation>
    <scope>NUCLEOTIDE SEQUENCE</scope>
    <source>
        <strain evidence="1">R-77560</strain>
    </source>
</reference>
<dbReference type="RefSeq" id="WP_024542412.1">
    <property type="nucleotide sequence ID" value="NZ_CATZAZ010000011.1"/>
</dbReference>
<evidence type="ECO:0000313" key="2">
    <source>
        <dbReference type="Proteomes" id="UP001189756"/>
    </source>
</evidence>
<gene>
    <name evidence="1" type="ORF">R77560_04084</name>
</gene>
<name>A0AAD2F1U4_9RALS</name>
<protein>
    <submittedName>
        <fullName evidence="1">Uncharacterized protein</fullName>
    </submittedName>
</protein>
<evidence type="ECO:0000313" key="1">
    <source>
        <dbReference type="EMBL" id="CAJ0804498.1"/>
    </source>
</evidence>
<proteinExistence type="predicted"/>
<comment type="caution">
    <text evidence="1">The sequence shown here is derived from an EMBL/GenBank/DDBJ whole genome shotgun (WGS) entry which is preliminary data.</text>
</comment>